<keyword evidence="4 7" id="KW-0067">ATP-binding</keyword>
<dbReference type="CDD" id="cd03215">
    <property type="entry name" value="ABC_Carb_Monos_II"/>
    <property type="match status" value="1"/>
</dbReference>
<dbReference type="OrthoDB" id="3651648at2"/>
<dbReference type="PROSITE" id="PS00211">
    <property type="entry name" value="ABC_TRANSPORTER_1"/>
    <property type="match status" value="1"/>
</dbReference>
<dbReference type="InterPro" id="IPR017871">
    <property type="entry name" value="ABC_transporter-like_CS"/>
</dbReference>
<reference evidence="7" key="2">
    <citation type="submission" date="2023-11" db="EMBL/GenBank/DDBJ databases">
        <title>MicrobeMod: A computational toolkit for identifying prokaryotic methylation and restriction-modification with nanopore sequencing.</title>
        <authorList>
            <person name="Crits-Christoph A."/>
            <person name="Kang S.C."/>
            <person name="Lee H."/>
            <person name="Ostrov N."/>
        </authorList>
    </citation>
    <scope>NUCLEOTIDE SEQUENCE</scope>
    <source>
        <strain evidence="7">ATCC 51242</strain>
    </source>
</reference>
<dbReference type="EMBL" id="JAWXXX010000001">
    <property type="protein sequence ID" value="MDX5895220.1"/>
    <property type="molecule type" value="Genomic_DNA"/>
</dbReference>
<dbReference type="GO" id="GO:0016887">
    <property type="term" value="F:ATP hydrolysis activity"/>
    <property type="evidence" value="ECO:0007669"/>
    <property type="project" value="InterPro"/>
</dbReference>
<evidence type="ECO:0000313" key="8">
    <source>
        <dbReference type="Proteomes" id="UP000025229"/>
    </source>
</evidence>
<dbReference type="Gene3D" id="3.40.50.300">
    <property type="entry name" value="P-loop containing nucleotide triphosphate hydrolases"/>
    <property type="match status" value="2"/>
</dbReference>
<evidence type="ECO:0000313" key="6">
    <source>
        <dbReference type="EMBL" id="AHY47744.1"/>
    </source>
</evidence>
<dbReference type="HOGENOM" id="CLU_000604_92_3_11"/>
<dbReference type="RefSeq" id="WP_038683025.1">
    <property type="nucleotide sequence ID" value="NZ_CP007514.1"/>
</dbReference>
<reference evidence="6 8" key="1">
    <citation type="submission" date="2014-03" db="EMBL/GenBank/DDBJ databases">
        <title>Complete genome sequence of the Radio-Resistant Rubrobacter radiotolerans RSPS-4.</title>
        <authorList>
            <person name="Egas C.C."/>
            <person name="Barroso C.C."/>
            <person name="Froufe H.J.C."/>
            <person name="Pacheco J.J."/>
            <person name="Albuquerque L.L."/>
            <person name="da Costa M.M.S."/>
        </authorList>
    </citation>
    <scope>NUCLEOTIDE SEQUENCE [LARGE SCALE GENOMIC DNA]</scope>
    <source>
        <strain evidence="6 8">RSPS-4</strain>
    </source>
</reference>
<dbReference type="InterPro" id="IPR003439">
    <property type="entry name" value="ABC_transporter-like_ATP-bd"/>
</dbReference>
<dbReference type="EMBL" id="CP007514">
    <property type="protein sequence ID" value="AHY47744.1"/>
    <property type="molecule type" value="Genomic_DNA"/>
</dbReference>
<dbReference type="PROSITE" id="PS50893">
    <property type="entry name" value="ABC_TRANSPORTER_2"/>
    <property type="match status" value="1"/>
</dbReference>
<dbReference type="eggNOG" id="COG1129">
    <property type="taxonomic scope" value="Bacteria"/>
</dbReference>
<keyword evidence="6" id="KW-0762">Sugar transport</keyword>
<dbReference type="InterPro" id="IPR003593">
    <property type="entry name" value="AAA+_ATPase"/>
</dbReference>
<proteinExistence type="predicted"/>
<gene>
    <name evidence="6" type="ORF">RradSPS_2461</name>
    <name evidence="7" type="ORF">SIL72_14425</name>
</gene>
<dbReference type="AlphaFoldDB" id="A0A023X6P8"/>
<evidence type="ECO:0000256" key="2">
    <source>
        <dbReference type="ARBA" id="ARBA00022737"/>
    </source>
</evidence>
<evidence type="ECO:0000259" key="5">
    <source>
        <dbReference type="PROSITE" id="PS50893"/>
    </source>
</evidence>
<accession>A0A023X6P8</accession>
<dbReference type="CDD" id="cd03216">
    <property type="entry name" value="ABC_Carb_Monos_I"/>
    <property type="match status" value="1"/>
</dbReference>
<dbReference type="Pfam" id="PF00005">
    <property type="entry name" value="ABC_tran"/>
    <property type="match status" value="2"/>
</dbReference>
<evidence type="ECO:0000313" key="7">
    <source>
        <dbReference type="EMBL" id="MDX5895220.1"/>
    </source>
</evidence>
<keyword evidence="8" id="KW-1185">Reference proteome</keyword>
<dbReference type="KEGG" id="rrd:RradSPS_2461"/>
<dbReference type="Proteomes" id="UP001281130">
    <property type="component" value="Unassembled WGS sequence"/>
</dbReference>
<sequence length="533" mass="58243">MMHQDSGEGTTTLTDRISYRVEGLTKTFPGVEALKDVSMEVREGEIHGIVGKNGAGKSVLMSVLSGLLTATAGEMHIRGQAVDMRRYNTPRAHALGVELIPQEPTAAPDMSVQDNLFLGSGYAGKLGFVELGRLSEQVREVIDRLEISARPEWPIKYVSVEDQQLLAFGKALYVNNAQVILLDEITATLPRQRKTRFLQFLKAEVERKPELSFTLISHHIDEIMEFCDRVTVMRDGQAIGPLEVSDITKSELADLITGGTTVSVPGTRPTDESEEHPVVLSARNLTSPGNFRDVSFELRGGQVLGVAGLAESSGKDALLPALVGLAKVSEGEVHVGGEPLRGATPRKALKRGLVYLPKKREEEAVITEGSVQDNLLASIYERIRNLLGVIDSRKAREISLENIRGFGIKARSPNVRINTLSGGNRQKVMLARLMNTSPVALLLDEPTRGVDLGAKAEIMGLIRESLAERRAVIITSESEEELVELCDQILIINRGRLVRVLSREEENFSPQEVYRLVQGVGTSRSEAGSEDSA</sequence>
<dbReference type="Proteomes" id="UP000025229">
    <property type="component" value="Chromosome"/>
</dbReference>
<dbReference type="STRING" id="42256.RradSPS_2461"/>
<keyword evidence="3" id="KW-0547">Nucleotide-binding</keyword>
<evidence type="ECO:0000256" key="3">
    <source>
        <dbReference type="ARBA" id="ARBA00022741"/>
    </source>
</evidence>
<dbReference type="SUPFAM" id="SSF52540">
    <property type="entry name" value="P-loop containing nucleoside triphosphate hydrolases"/>
    <property type="match status" value="2"/>
</dbReference>
<organism evidence="6 8">
    <name type="scientific">Rubrobacter radiotolerans</name>
    <name type="common">Arthrobacter radiotolerans</name>
    <dbReference type="NCBI Taxonomy" id="42256"/>
    <lineage>
        <taxon>Bacteria</taxon>
        <taxon>Bacillati</taxon>
        <taxon>Actinomycetota</taxon>
        <taxon>Rubrobacteria</taxon>
        <taxon>Rubrobacterales</taxon>
        <taxon>Rubrobacteraceae</taxon>
        <taxon>Rubrobacter</taxon>
    </lineage>
</organism>
<evidence type="ECO:0000256" key="1">
    <source>
        <dbReference type="ARBA" id="ARBA00022448"/>
    </source>
</evidence>
<dbReference type="InterPro" id="IPR050107">
    <property type="entry name" value="ABC_carbohydrate_import_ATPase"/>
</dbReference>
<evidence type="ECO:0000256" key="4">
    <source>
        <dbReference type="ARBA" id="ARBA00022840"/>
    </source>
</evidence>
<protein>
    <submittedName>
        <fullName evidence="6">ABC-type sugar transport system ATPase component</fullName>
    </submittedName>
    <submittedName>
        <fullName evidence="7">Sugar ABC transporter ATP-binding protein</fullName>
    </submittedName>
</protein>
<dbReference type="PATRIC" id="fig|42256.3.peg.2508"/>
<keyword evidence="1" id="KW-0813">Transport</keyword>
<dbReference type="PANTHER" id="PTHR43790">
    <property type="entry name" value="CARBOHYDRATE TRANSPORT ATP-BINDING PROTEIN MG119-RELATED"/>
    <property type="match status" value="1"/>
</dbReference>
<dbReference type="GO" id="GO:0005524">
    <property type="term" value="F:ATP binding"/>
    <property type="evidence" value="ECO:0007669"/>
    <property type="project" value="UniProtKB-KW"/>
</dbReference>
<dbReference type="PANTHER" id="PTHR43790:SF9">
    <property type="entry name" value="GALACTOFURANOSE TRANSPORTER ATP-BINDING PROTEIN YTFR"/>
    <property type="match status" value="1"/>
</dbReference>
<dbReference type="InterPro" id="IPR027417">
    <property type="entry name" value="P-loop_NTPase"/>
</dbReference>
<dbReference type="SMART" id="SM00382">
    <property type="entry name" value="AAA"/>
    <property type="match status" value="2"/>
</dbReference>
<feature type="domain" description="ABC transporter" evidence="5">
    <location>
        <begin position="19"/>
        <end position="519"/>
    </location>
</feature>
<name>A0A023X6P8_RUBRA</name>
<keyword evidence="2" id="KW-0677">Repeat</keyword>